<name>L0DC85_SINAD</name>
<sequence length="84" mass="9080">MSHVRGVTHALGSPGGATVFSQGFHPWNRFIISVLCSPGGATVEIGQTHFTVALSGLQWNTDMSFPYFQGFHPWLLTVAPPGLR</sequence>
<dbReference type="KEGG" id="saci:Sinac_1919"/>
<dbReference type="AlphaFoldDB" id="L0DC85"/>
<accession>L0DC85</accession>
<dbReference type="Proteomes" id="UP000010798">
    <property type="component" value="Chromosome"/>
</dbReference>
<evidence type="ECO:0000313" key="1">
    <source>
        <dbReference type="EMBL" id="AGA26281.1"/>
    </source>
</evidence>
<gene>
    <name evidence="1" type="ordered locus">Sinac_1919</name>
</gene>
<proteinExistence type="predicted"/>
<dbReference type="EMBL" id="CP003364">
    <property type="protein sequence ID" value="AGA26281.1"/>
    <property type="molecule type" value="Genomic_DNA"/>
</dbReference>
<keyword evidence="2" id="KW-1185">Reference proteome</keyword>
<dbReference type="HOGENOM" id="CLU_2525734_0_0_0"/>
<protein>
    <submittedName>
        <fullName evidence="1">Uncharacterized protein</fullName>
    </submittedName>
</protein>
<reference evidence="1 2" key="1">
    <citation type="submission" date="2012-02" db="EMBL/GenBank/DDBJ databases">
        <title>Complete sequence of chromosome of Singulisphaera acidiphila DSM 18658.</title>
        <authorList>
            <consortium name="US DOE Joint Genome Institute (JGI-PGF)"/>
            <person name="Lucas S."/>
            <person name="Copeland A."/>
            <person name="Lapidus A."/>
            <person name="Glavina del Rio T."/>
            <person name="Dalin E."/>
            <person name="Tice H."/>
            <person name="Bruce D."/>
            <person name="Goodwin L."/>
            <person name="Pitluck S."/>
            <person name="Peters L."/>
            <person name="Ovchinnikova G."/>
            <person name="Chertkov O."/>
            <person name="Kyrpides N."/>
            <person name="Mavromatis K."/>
            <person name="Ivanova N."/>
            <person name="Brettin T."/>
            <person name="Detter J.C."/>
            <person name="Han C."/>
            <person name="Larimer F."/>
            <person name="Land M."/>
            <person name="Hauser L."/>
            <person name="Markowitz V."/>
            <person name="Cheng J.-F."/>
            <person name="Hugenholtz P."/>
            <person name="Woyke T."/>
            <person name="Wu D."/>
            <person name="Tindall B."/>
            <person name="Pomrenke H."/>
            <person name="Brambilla E."/>
            <person name="Klenk H.-P."/>
            <person name="Eisen J.A."/>
        </authorList>
    </citation>
    <scope>NUCLEOTIDE SEQUENCE [LARGE SCALE GENOMIC DNA]</scope>
    <source>
        <strain evidence="2">ATCC BAA-1392 / DSM 18658 / VKM B-2454 / MOB10</strain>
    </source>
</reference>
<evidence type="ECO:0000313" key="2">
    <source>
        <dbReference type="Proteomes" id="UP000010798"/>
    </source>
</evidence>
<organism evidence="1 2">
    <name type="scientific">Singulisphaera acidiphila (strain ATCC BAA-1392 / DSM 18658 / VKM B-2454 / MOB10)</name>
    <dbReference type="NCBI Taxonomy" id="886293"/>
    <lineage>
        <taxon>Bacteria</taxon>
        <taxon>Pseudomonadati</taxon>
        <taxon>Planctomycetota</taxon>
        <taxon>Planctomycetia</taxon>
        <taxon>Isosphaerales</taxon>
        <taxon>Isosphaeraceae</taxon>
        <taxon>Singulisphaera</taxon>
    </lineage>
</organism>